<dbReference type="PROSITE" id="PS50112">
    <property type="entry name" value="PAS"/>
    <property type="match status" value="1"/>
</dbReference>
<dbReference type="InterPro" id="IPR001633">
    <property type="entry name" value="EAL_dom"/>
</dbReference>
<dbReference type="AlphaFoldDB" id="A0A0A6VFD7"/>
<feature type="domain" description="PAS" evidence="1">
    <location>
        <begin position="22"/>
        <end position="84"/>
    </location>
</feature>
<dbReference type="SUPFAM" id="SSF141868">
    <property type="entry name" value="EAL domain-like"/>
    <property type="match status" value="1"/>
</dbReference>
<name>A0A0A6VFD7_9BACI</name>
<dbReference type="OrthoDB" id="9759607at2"/>
<dbReference type="Gene3D" id="3.30.450.20">
    <property type="entry name" value="PAS domain"/>
    <property type="match status" value="1"/>
</dbReference>
<evidence type="ECO:0000259" key="4">
    <source>
        <dbReference type="PROSITE" id="PS50887"/>
    </source>
</evidence>
<dbReference type="PROSITE" id="PS50887">
    <property type="entry name" value="GGDEF"/>
    <property type="match status" value="1"/>
</dbReference>
<dbReference type="FunFam" id="3.20.20.450:FF:000001">
    <property type="entry name" value="Cyclic di-GMP phosphodiesterase yahA"/>
    <property type="match status" value="1"/>
</dbReference>
<dbReference type="InterPro" id="IPR000160">
    <property type="entry name" value="GGDEF_dom"/>
</dbReference>
<accession>A0A0A6VFD7</accession>
<dbReference type="PANTHER" id="PTHR44757">
    <property type="entry name" value="DIGUANYLATE CYCLASE DGCP"/>
    <property type="match status" value="1"/>
</dbReference>
<feature type="domain" description="GGDEF" evidence="4">
    <location>
        <begin position="183"/>
        <end position="315"/>
    </location>
</feature>
<dbReference type="InterPro" id="IPR043128">
    <property type="entry name" value="Rev_trsase/Diguanyl_cyclase"/>
</dbReference>
<dbReference type="PROSITE" id="PS50113">
    <property type="entry name" value="PAC"/>
    <property type="match status" value="1"/>
</dbReference>
<dbReference type="NCBIfam" id="TIGR00229">
    <property type="entry name" value="sensory_box"/>
    <property type="match status" value="1"/>
</dbReference>
<dbReference type="SUPFAM" id="SSF55073">
    <property type="entry name" value="Nucleotide cyclase"/>
    <property type="match status" value="1"/>
</dbReference>
<dbReference type="InterPro" id="IPR000700">
    <property type="entry name" value="PAS-assoc_C"/>
</dbReference>
<dbReference type="Gene3D" id="3.30.70.270">
    <property type="match status" value="1"/>
</dbReference>
<dbReference type="CDD" id="cd01948">
    <property type="entry name" value="EAL"/>
    <property type="match status" value="1"/>
</dbReference>
<dbReference type="EMBL" id="JRUN01000027">
    <property type="protein sequence ID" value="KHD85284.1"/>
    <property type="molecule type" value="Genomic_DNA"/>
</dbReference>
<feature type="domain" description="PAC" evidence="2">
    <location>
        <begin position="100"/>
        <end position="152"/>
    </location>
</feature>
<dbReference type="NCBIfam" id="TIGR00254">
    <property type="entry name" value="GGDEF"/>
    <property type="match status" value="1"/>
</dbReference>
<evidence type="ECO:0000313" key="6">
    <source>
        <dbReference type="Proteomes" id="UP000030588"/>
    </source>
</evidence>
<dbReference type="CDD" id="cd01949">
    <property type="entry name" value="GGDEF"/>
    <property type="match status" value="1"/>
</dbReference>
<dbReference type="InterPro" id="IPR035965">
    <property type="entry name" value="PAS-like_dom_sf"/>
</dbReference>
<dbReference type="Pfam" id="PF00990">
    <property type="entry name" value="GGDEF"/>
    <property type="match status" value="1"/>
</dbReference>
<dbReference type="Gene3D" id="3.20.20.450">
    <property type="entry name" value="EAL domain"/>
    <property type="match status" value="1"/>
</dbReference>
<comment type="caution">
    <text evidence="5">The sequence shown here is derived from an EMBL/GenBank/DDBJ whole genome shotgun (WGS) entry which is preliminary data.</text>
</comment>
<dbReference type="InterPro" id="IPR035919">
    <property type="entry name" value="EAL_sf"/>
</dbReference>
<evidence type="ECO:0000259" key="2">
    <source>
        <dbReference type="PROSITE" id="PS50113"/>
    </source>
</evidence>
<proteinExistence type="predicted"/>
<protein>
    <submittedName>
        <fullName evidence="5">Uncharacterized protein</fullName>
    </submittedName>
</protein>
<dbReference type="SMART" id="SM00086">
    <property type="entry name" value="PAC"/>
    <property type="match status" value="1"/>
</dbReference>
<dbReference type="RefSeq" id="WP_035354716.1">
    <property type="nucleotide sequence ID" value="NZ_JRUN01000027.1"/>
</dbReference>
<dbReference type="Proteomes" id="UP000030588">
    <property type="component" value="Unassembled WGS sequence"/>
</dbReference>
<dbReference type="Pfam" id="PF00563">
    <property type="entry name" value="EAL"/>
    <property type="match status" value="1"/>
</dbReference>
<evidence type="ECO:0000259" key="1">
    <source>
        <dbReference type="PROSITE" id="PS50112"/>
    </source>
</evidence>
<dbReference type="InterPro" id="IPR000014">
    <property type="entry name" value="PAS"/>
</dbReference>
<evidence type="ECO:0000313" key="5">
    <source>
        <dbReference type="EMBL" id="KHD85284.1"/>
    </source>
</evidence>
<dbReference type="SMART" id="SM00052">
    <property type="entry name" value="EAL"/>
    <property type="match status" value="1"/>
</dbReference>
<dbReference type="SUPFAM" id="SSF55785">
    <property type="entry name" value="PYP-like sensor domain (PAS domain)"/>
    <property type="match status" value="1"/>
</dbReference>
<evidence type="ECO:0000259" key="3">
    <source>
        <dbReference type="PROSITE" id="PS50883"/>
    </source>
</evidence>
<feature type="domain" description="EAL" evidence="3">
    <location>
        <begin position="324"/>
        <end position="575"/>
    </location>
</feature>
<dbReference type="Pfam" id="PF13426">
    <property type="entry name" value="PAS_9"/>
    <property type="match status" value="1"/>
</dbReference>
<dbReference type="STRING" id="363870.NG54_10145"/>
<dbReference type="PANTHER" id="PTHR44757:SF2">
    <property type="entry name" value="BIOFILM ARCHITECTURE MAINTENANCE PROTEIN MBAA"/>
    <property type="match status" value="1"/>
</dbReference>
<dbReference type="InterPro" id="IPR001610">
    <property type="entry name" value="PAC"/>
</dbReference>
<dbReference type="PROSITE" id="PS50883">
    <property type="entry name" value="EAL"/>
    <property type="match status" value="1"/>
</dbReference>
<dbReference type="CDD" id="cd00130">
    <property type="entry name" value="PAS"/>
    <property type="match status" value="1"/>
</dbReference>
<reference evidence="5 6" key="1">
    <citation type="submission" date="2014-10" db="EMBL/GenBank/DDBJ databases">
        <title>Draft genome of phytase producing Bacillus ginsengihumi strain M2.11.</title>
        <authorList>
            <person name="Toymentseva A."/>
            <person name="Boulygina E.A."/>
            <person name="Kazakov S.V."/>
            <person name="Kayumov I."/>
            <person name="Suleimanova A.D."/>
            <person name="Mardanova A.M."/>
            <person name="Maria S.N."/>
            <person name="Sergey M.Y."/>
            <person name="Sharipova M.R."/>
        </authorList>
    </citation>
    <scope>NUCLEOTIDE SEQUENCE [LARGE SCALE GENOMIC DNA]</scope>
    <source>
        <strain evidence="5 6">M2.11</strain>
    </source>
</reference>
<dbReference type="InterPro" id="IPR029787">
    <property type="entry name" value="Nucleotide_cyclase"/>
</dbReference>
<gene>
    <name evidence="5" type="ORF">NG54_10145</name>
</gene>
<organism evidence="5 6">
    <name type="scientific">Heyndrickxia ginsengihumi</name>
    <dbReference type="NCBI Taxonomy" id="363870"/>
    <lineage>
        <taxon>Bacteria</taxon>
        <taxon>Bacillati</taxon>
        <taxon>Bacillota</taxon>
        <taxon>Bacilli</taxon>
        <taxon>Bacillales</taxon>
        <taxon>Bacillaceae</taxon>
        <taxon>Heyndrickxia</taxon>
    </lineage>
</organism>
<dbReference type="InterPro" id="IPR052155">
    <property type="entry name" value="Biofilm_reg_signaling"/>
</dbReference>
<sequence length="576" mass="65798">MISSNDQYKEKQYKDTPKITKSPASIKQLLDIMFAVDQASIVAITDNKGIITYANQKFCEISKYSMEELIGQDHEILNSGFHPKGYFKNMWKTIGTGHIWTGEIKNKAKDGSYYWVNTTIVPYLNEKGKPYQYISIRQDVTVLKKLQEQLVHNAYHDELTGLKNRRCFTEELNKWLDQTDHDKQLGIMFLDIDRFKNITDTLGHSTGQHFLKLIAKRLSRHLKGIGDVYRFGGDEFVIAVKNCSSSEIKDIVRRVQDIFQKPFSLHKDIYYFTVSIGISISPQNGSDIETLMKQADIAMYQAKEIGSNSVQFFSNKTHETLSKNMKIENDLRQAIENKEFVLYYQPLVDLVQHKIIGVEALIRWNHPKKGLIPPSDFIPLAEETGMIIPISEWVLETACKQLKSWQEQGLPPIYAAVNLSPFLFETDGFIHTIKKTLQEVNLDPKYLELEITESMMQDPESVIPLLTELKSLGLSLSIDDFGTGYSSLANLRRFPVDTLKIDRSFIEDICKDDGVIVKTILTMASHLGLNVIAEGIESKEQLQFLIDFSCPIGQGYFFSRPLPNEELKKCLTPFGC</sequence>
<dbReference type="SMART" id="SM00267">
    <property type="entry name" value="GGDEF"/>
    <property type="match status" value="1"/>
</dbReference>